<organism evidence="3 4">
    <name type="scientific">Ottowia thiooxydans</name>
    <dbReference type="NCBI Taxonomy" id="219182"/>
    <lineage>
        <taxon>Bacteria</taxon>
        <taxon>Pseudomonadati</taxon>
        <taxon>Pseudomonadota</taxon>
        <taxon>Betaproteobacteria</taxon>
        <taxon>Burkholderiales</taxon>
        <taxon>Comamonadaceae</taxon>
        <taxon>Ottowia</taxon>
    </lineage>
</organism>
<evidence type="ECO:0000313" key="3">
    <source>
        <dbReference type="EMBL" id="MET4578206.1"/>
    </source>
</evidence>
<dbReference type="PANTHER" id="PTHR42928">
    <property type="entry name" value="TRICARBOXYLATE-BINDING PROTEIN"/>
    <property type="match status" value="1"/>
</dbReference>
<keyword evidence="3" id="KW-0675">Receptor</keyword>
<evidence type="ECO:0000313" key="4">
    <source>
        <dbReference type="Proteomes" id="UP001549320"/>
    </source>
</evidence>
<dbReference type="SUPFAM" id="SSF53850">
    <property type="entry name" value="Periplasmic binding protein-like II"/>
    <property type="match status" value="1"/>
</dbReference>
<gene>
    <name evidence="3" type="ORF">ABIE13_003322</name>
</gene>
<sequence>MRLPNLLRGLLATAALACGAVAAHAAWPERPVKLVVPFPAGGNVDAYARLLAPALSAELGQPVVIDNKAGATGAIGVEAVIRAEPDGYTVLMGNITSVVSNAIGDAPKFSPLKQLVPVCTLIDADVVVFAPSRLGVRNPTELKALAQKSNTPLTYGSSGAGSIAHMVMVQLTDALGIKATHVPYKGNGQFMTDLLAGHIQLGAADLPNSAQHVKAGTLVPLAVGGANRFAELPDVPTTRELGITRPSFTAWSGLLLPANTPQAIVTRLEAAAQKASQDPKVREFSSTNGNHAVFRNAAQTRQMIEEGVRDWGEFVRTTPAMQSSR</sequence>
<dbReference type="Pfam" id="PF03401">
    <property type="entry name" value="TctC"/>
    <property type="match status" value="1"/>
</dbReference>
<dbReference type="Proteomes" id="UP001549320">
    <property type="component" value="Unassembled WGS sequence"/>
</dbReference>
<comment type="caution">
    <text evidence="3">The sequence shown here is derived from an EMBL/GenBank/DDBJ whole genome shotgun (WGS) entry which is preliminary data.</text>
</comment>
<dbReference type="EMBL" id="JBEPSH010000006">
    <property type="protein sequence ID" value="MET4578206.1"/>
    <property type="molecule type" value="Genomic_DNA"/>
</dbReference>
<dbReference type="InterPro" id="IPR042100">
    <property type="entry name" value="Bug_dom1"/>
</dbReference>
<feature type="signal peptide" evidence="2">
    <location>
        <begin position="1"/>
        <end position="25"/>
    </location>
</feature>
<dbReference type="PIRSF" id="PIRSF017082">
    <property type="entry name" value="YflP"/>
    <property type="match status" value="1"/>
</dbReference>
<dbReference type="RefSeq" id="WP_354445246.1">
    <property type="nucleotide sequence ID" value="NZ_JBEPSH010000006.1"/>
</dbReference>
<accession>A0ABV2QAZ7</accession>
<feature type="chain" id="PRO_5045689951" evidence="2">
    <location>
        <begin position="26"/>
        <end position="325"/>
    </location>
</feature>
<dbReference type="Gene3D" id="3.40.190.150">
    <property type="entry name" value="Bordetella uptake gene, domain 1"/>
    <property type="match status" value="1"/>
</dbReference>
<dbReference type="PANTHER" id="PTHR42928:SF5">
    <property type="entry name" value="BLR1237 PROTEIN"/>
    <property type="match status" value="1"/>
</dbReference>
<dbReference type="Gene3D" id="3.40.190.10">
    <property type="entry name" value="Periplasmic binding protein-like II"/>
    <property type="match status" value="1"/>
</dbReference>
<name>A0ABV2QAZ7_9BURK</name>
<evidence type="ECO:0000256" key="2">
    <source>
        <dbReference type="SAM" id="SignalP"/>
    </source>
</evidence>
<keyword evidence="4" id="KW-1185">Reference proteome</keyword>
<proteinExistence type="inferred from homology"/>
<comment type="similarity">
    <text evidence="1">Belongs to the UPF0065 (bug) family.</text>
</comment>
<dbReference type="CDD" id="cd07012">
    <property type="entry name" value="PBP2_Bug_TTT"/>
    <property type="match status" value="1"/>
</dbReference>
<evidence type="ECO:0000256" key="1">
    <source>
        <dbReference type="ARBA" id="ARBA00006987"/>
    </source>
</evidence>
<reference evidence="3 4" key="1">
    <citation type="submission" date="2024-06" db="EMBL/GenBank/DDBJ databases">
        <title>Sorghum-associated microbial communities from plants grown in Nebraska, USA.</title>
        <authorList>
            <person name="Schachtman D."/>
        </authorList>
    </citation>
    <scope>NUCLEOTIDE SEQUENCE [LARGE SCALE GENOMIC DNA]</scope>
    <source>
        <strain evidence="3 4">2709</strain>
    </source>
</reference>
<keyword evidence="2" id="KW-0732">Signal</keyword>
<dbReference type="InterPro" id="IPR005064">
    <property type="entry name" value="BUG"/>
</dbReference>
<protein>
    <submittedName>
        <fullName evidence="3">Tripartite-type tricarboxylate transporter receptor subunit TctC</fullName>
    </submittedName>
</protein>